<protein>
    <submittedName>
        <fullName evidence="2">Uncharacterized protein</fullName>
    </submittedName>
</protein>
<feature type="compositionally biased region" description="Polar residues" evidence="1">
    <location>
        <begin position="41"/>
        <end position="53"/>
    </location>
</feature>
<evidence type="ECO:0000256" key="1">
    <source>
        <dbReference type="SAM" id="MobiDB-lite"/>
    </source>
</evidence>
<organism evidence="2 3">
    <name type="scientific">Puccinia graminis f. sp. tritici (strain CRL 75-36-700-3 / race SCCL)</name>
    <name type="common">Black stem rust fungus</name>
    <dbReference type="NCBI Taxonomy" id="418459"/>
    <lineage>
        <taxon>Eukaryota</taxon>
        <taxon>Fungi</taxon>
        <taxon>Dikarya</taxon>
        <taxon>Basidiomycota</taxon>
        <taxon>Pucciniomycotina</taxon>
        <taxon>Pucciniomycetes</taxon>
        <taxon>Pucciniales</taxon>
        <taxon>Pucciniaceae</taxon>
        <taxon>Puccinia</taxon>
    </lineage>
</organism>
<accession>E3L0Q5</accession>
<dbReference type="InParanoid" id="E3L0Q5"/>
<dbReference type="EMBL" id="DS178329">
    <property type="protein sequence ID" value="EFP90109.2"/>
    <property type="molecule type" value="Genomic_DNA"/>
</dbReference>
<feature type="region of interest" description="Disordered" evidence="1">
    <location>
        <begin position="19"/>
        <end position="64"/>
    </location>
</feature>
<reference key="1">
    <citation type="submission" date="2007-01" db="EMBL/GenBank/DDBJ databases">
        <title>The Genome Sequence of Puccinia graminis f. sp. tritici Strain CRL 75-36-700-3.</title>
        <authorList>
            <consortium name="The Broad Institute Genome Sequencing Platform"/>
            <person name="Birren B."/>
            <person name="Lander E."/>
            <person name="Galagan J."/>
            <person name="Nusbaum C."/>
            <person name="Devon K."/>
            <person name="Cuomo C."/>
            <person name="Jaffe D."/>
            <person name="Butler J."/>
            <person name="Alvarez P."/>
            <person name="Gnerre S."/>
            <person name="Grabherr M."/>
            <person name="Mauceli E."/>
            <person name="Brockman W."/>
            <person name="Young S."/>
            <person name="LaButti K."/>
            <person name="Sykes S."/>
            <person name="DeCaprio D."/>
            <person name="Crawford M."/>
            <person name="Koehrsen M."/>
            <person name="Engels R."/>
            <person name="Montgomery P."/>
            <person name="Pearson M."/>
            <person name="Howarth C."/>
            <person name="Larson L."/>
            <person name="White J."/>
            <person name="Zeng Q."/>
            <person name="Kodira C."/>
            <person name="Yandava C."/>
            <person name="Alvarado L."/>
            <person name="O'Leary S."/>
            <person name="Szabo L."/>
            <person name="Dean R."/>
            <person name="Schein J."/>
        </authorList>
    </citation>
    <scope>NUCLEOTIDE SEQUENCE</scope>
    <source>
        <strain>CRL 75-36-700-3</strain>
    </source>
</reference>
<proteinExistence type="predicted"/>
<evidence type="ECO:0000313" key="2">
    <source>
        <dbReference type="EMBL" id="EFP90109.2"/>
    </source>
</evidence>
<dbReference type="VEuPathDB" id="FungiDB:PGTG_15957"/>
<keyword evidence="3" id="KW-1185">Reference proteome</keyword>
<evidence type="ECO:0000313" key="3">
    <source>
        <dbReference type="Proteomes" id="UP000008783"/>
    </source>
</evidence>
<sequence>MARRESPSCQDLAVLMTGRNPSRPSILYKSQRPDGIPPSHQDCTSLKDQTESLPATMGSHTKRPTNVGVMALKTARQTCSVSATTLCYTVLQPF</sequence>
<dbReference type="OrthoDB" id="10538046at2759"/>
<dbReference type="RefSeq" id="XP_003334528.2">
    <property type="nucleotide sequence ID" value="XM_003334480.2"/>
</dbReference>
<dbReference type="Proteomes" id="UP000008783">
    <property type="component" value="Unassembled WGS sequence"/>
</dbReference>
<name>E3L0Q5_PUCGT</name>
<reference evidence="3" key="2">
    <citation type="journal article" date="2011" name="Proc. Natl. Acad. Sci. U.S.A.">
        <title>Obligate biotrophy features unraveled by the genomic analysis of rust fungi.</title>
        <authorList>
            <person name="Duplessis S."/>
            <person name="Cuomo C.A."/>
            <person name="Lin Y.-C."/>
            <person name="Aerts A."/>
            <person name="Tisserant E."/>
            <person name="Veneault-Fourrey C."/>
            <person name="Joly D.L."/>
            <person name="Hacquard S."/>
            <person name="Amselem J."/>
            <person name="Cantarel B.L."/>
            <person name="Chiu R."/>
            <person name="Coutinho P.M."/>
            <person name="Feau N."/>
            <person name="Field M."/>
            <person name="Frey P."/>
            <person name="Gelhaye E."/>
            <person name="Goldberg J."/>
            <person name="Grabherr M.G."/>
            <person name="Kodira C.D."/>
            <person name="Kohler A."/>
            <person name="Kuees U."/>
            <person name="Lindquist E.A."/>
            <person name="Lucas S.M."/>
            <person name="Mago R."/>
            <person name="Mauceli E."/>
            <person name="Morin E."/>
            <person name="Murat C."/>
            <person name="Pangilinan J.L."/>
            <person name="Park R."/>
            <person name="Pearson M."/>
            <person name="Quesneville H."/>
            <person name="Rouhier N."/>
            <person name="Sakthikumar S."/>
            <person name="Salamov A.A."/>
            <person name="Schmutz J."/>
            <person name="Selles B."/>
            <person name="Shapiro H."/>
            <person name="Tanguay P."/>
            <person name="Tuskan G.A."/>
            <person name="Henrissat B."/>
            <person name="Van de Peer Y."/>
            <person name="Rouze P."/>
            <person name="Ellis J.G."/>
            <person name="Dodds P.N."/>
            <person name="Schein J.E."/>
            <person name="Zhong S."/>
            <person name="Hamelin R.C."/>
            <person name="Grigoriev I.V."/>
            <person name="Szabo L.J."/>
            <person name="Martin F."/>
        </authorList>
    </citation>
    <scope>NUCLEOTIDE SEQUENCE [LARGE SCALE GENOMIC DNA]</scope>
    <source>
        <strain evidence="3">CRL 75-36-700-3 / race SCCL</strain>
    </source>
</reference>
<dbReference type="KEGG" id="pgr:PGTG_15957"/>
<dbReference type="AlphaFoldDB" id="E3L0Q5"/>
<dbReference type="HOGENOM" id="CLU_2387258_0_0_1"/>
<gene>
    <name evidence="2" type="ORF">PGTG_15957</name>
</gene>
<dbReference type="GeneID" id="10546087"/>